<dbReference type="SUPFAM" id="SSF51690">
    <property type="entry name" value="Nicotinate/Quinolinate PRTase C-terminal domain-like"/>
    <property type="match status" value="1"/>
</dbReference>
<feature type="compositionally biased region" description="Basic and acidic residues" evidence="11">
    <location>
        <begin position="1"/>
        <end position="19"/>
    </location>
</feature>
<dbReference type="GO" id="GO:0004516">
    <property type="term" value="F:nicotinate phosphoribosyltransferase activity"/>
    <property type="evidence" value="ECO:0007669"/>
    <property type="project" value="UniProtKB-UniRule"/>
</dbReference>
<dbReference type="NCBIfam" id="TIGR01513">
    <property type="entry name" value="NAPRTase_put"/>
    <property type="match status" value="1"/>
</dbReference>
<dbReference type="KEGG" id="bpg:Bathy08g01680"/>
<dbReference type="InterPro" id="IPR006405">
    <property type="entry name" value="Nic_PRibTrfase_pncB"/>
</dbReference>
<dbReference type="AlphaFoldDB" id="K8EHI2"/>
<keyword evidence="15" id="KW-1185">Reference proteome</keyword>
<dbReference type="InterPro" id="IPR041619">
    <property type="entry name" value="NAPRTase_C"/>
</dbReference>
<accession>K8EHI2</accession>
<proteinExistence type="inferred from homology"/>
<evidence type="ECO:0000256" key="3">
    <source>
        <dbReference type="ARBA" id="ARBA00013236"/>
    </source>
</evidence>
<comment type="PTM">
    <text evidence="10">Transiently phosphorylated on a His residue during the reaction cycle. Phosphorylation strongly increases the affinity for substrates and increases the rate of nicotinate D-ribonucleotide production. Dephosphorylation regenerates the low-affinity form of the enzyme, leading to product release.</text>
</comment>
<feature type="domain" description="Nicotinate phosphoribosyltransferase N-terminal" evidence="12">
    <location>
        <begin position="33"/>
        <end position="162"/>
    </location>
</feature>
<evidence type="ECO:0000256" key="10">
    <source>
        <dbReference type="RuleBase" id="RU365100"/>
    </source>
</evidence>
<comment type="similarity">
    <text evidence="2 10">Belongs to the NAPRTase family.</text>
</comment>
<feature type="domain" description="Nicotinate phosphoribosyltransferase C-terminal" evidence="13">
    <location>
        <begin position="452"/>
        <end position="567"/>
    </location>
</feature>
<dbReference type="UniPathway" id="UPA00253">
    <property type="reaction ID" value="UER00457"/>
</dbReference>
<organism evidence="14 15">
    <name type="scientific">Bathycoccus prasinos</name>
    <dbReference type="NCBI Taxonomy" id="41875"/>
    <lineage>
        <taxon>Eukaryota</taxon>
        <taxon>Viridiplantae</taxon>
        <taxon>Chlorophyta</taxon>
        <taxon>Mamiellophyceae</taxon>
        <taxon>Mamiellales</taxon>
        <taxon>Bathycoccaceae</taxon>
        <taxon>Bathycoccus</taxon>
    </lineage>
</organism>
<dbReference type="CDD" id="cd01570">
    <property type="entry name" value="NAPRTase_A"/>
    <property type="match status" value="1"/>
</dbReference>
<dbReference type="GO" id="GO:0034355">
    <property type="term" value="P:NAD+ biosynthetic process via the salvage pathway"/>
    <property type="evidence" value="ECO:0007669"/>
    <property type="project" value="TreeGrafter"/>
</dbReference>
<evidence type="ECO:0000313" key="14">
    <source>
        <dbReference type="EMBL" id="CCO17617.1"/>
    </source>
</evidence>
<dbReference type="Gene3D" id="3.20.20.70">
    <property type="entry name" value="Aldolase class I"/>
    <property type="match status" value="1"/>
</dbReference>
<protein>
    <recommendedName>
        <fullName evidence="3 10">Nicotinate phosphoribosyltransferase</fullName>
        <ecNumber evidence="3 10">6.3.4.21</ecNumber>
    </recommendedName>
</protein>
<dbReference type="GeneID" id="19014147"/>
<evidence type="ECO:0000313" key="15">
    <source>
        <dbReference type="Proteomes" id="UP000198341"/>
    </source>
</evidence>
<dbReference type="InterPro" id="IPR040727">
    <property type="entry name" value="NAPRTase_N"/>
</dbReference>
<gene>
    <name evidence="14" type="ORF">Bathy08g01680</name>
</gene>
<evidence type="ECO:0000259" key="13">
    <source>
        <dbReference type="Pfam" id="PF17956"/>
    </source>
</evidence>
<dbReference type="PIRSF" id="PIRSF000484">
    <property type="entry name" value="NAPRT"/>
    <property type="match status" value="1"/>
</dbReference>
<dbReference type="InterPro" id="IPR013785">
    <property type="entry name" value="Aldolase_TIM"/>
</dbReference>
<evidence type="ECO:0000259" key="12">
    <source>
        <dbReference type="Pfam" id="PF17767"/>
    </source>
</evidence>
<evidence type="ECO:0000256" key="5">
    <source>
        <dbReference type="ARBA" id="ARBA00022598"/>
    </source>
</evidence>
<keyword evidence="5 10" id="KW-0436">Ligase</keyword>
<keyword evidence="14" id="KW-0328">Glycosyltransferase</keyword>
<dbReference type="Pfam" id="PF17956">
    <property type="entry name" value="NAPRTase_C"/>
    <property type="match status" value="1"/>
</dbReference>
<dbReference type="OrthoDB" id="193380at2759"/>
<sequence>MVSDERDRDDDVHSQDQQHIKLPPCSNNLATALLTDAYQITMAYAYWKNNTHERTASFDLLFRKNPFGGEFTIFCGLEESLKFVSNFKFTRQDVKYLRECDFAKEMDPRFFDEYLSSVDCSKITIEGIKEGTVVFPRVPLIHVSGPLGVTQLLETTLLTLINYASLVATNAARHRLTCGDEAQLLEFGLRRAQGVDGGVSASRYAYVGGFDATSNCEAGRQFGIPVRGTHAHSFVQAHSKWDDIHGRKVGECEDFCKEAREMLKELREAMVSSDSNNSAAYQFGETNESELISFCAYAIAFPNSFLALIDTYDTLKSGTPNYVAVALTLKKCGFQPVGVRIDSGDLSYLSLMIREFMIEAEKCLERRGKHFSLLAKGLAAETKITASNDINETVLRELKQSGHSIDAFGIGTHLVTCMAQPALGCVYKLVEIDKTPRIKLSEDVEKVTIPGKKKCYRLYGKIGEPIVDVMLREDEKEPKVGERVLCRHPFLEGKRAFVTPAKVEKLLLVCWDGEKGGCPRKFYEESVGLEKSRLRVKEQVKLMRADHLRYTNPTPYKVSVSGDLYQFTHQLWLDNLPARELT</sequence>
<evidence type="ECO:0000256" key="2">
    <source>
        <dbReference type="ARBA" id="ARBA00010897"/>
    </source>
</evidence>
<dbReference type="FunFam" id="3.20.140.10:FF:000006">
    <property type="entry name" value="Nicotinate phosphoribosyltransferase"/>
    <property type="match status" value="1"/>
</dbReference>
<dbReference type="RefSeq" id="XP_007511496.1">
    <property type="nucleotide sequence ID" value="XM_007511434.1"/>
</dbReference>
<dbReference type="GO" id="GO:0016757">
    <property type="term" value="F:glycosyltransferase activity"/>
    <property type="evidence" value="ECO:0007669"/>
    <property type="project" value="UniProtKB-KW"/>
</dbReference>
<name>K8EHI2_9CHLO</name>
<evidence type="ECO:0000256" key="7">
    <source>
        <dbReference type="ARBA" id="ARBA00022679"/>
    </source>
</evidence>
<comment type="function">
    <text evidence="8">Catalyzes the first step in the biosynthesis of NAD from nicotinic acid, the ATP-dependent synthesis of beta-nicotinate D-ribonucleotide from nicotinate and 5-phospho-D-ribose 1-phosphate. Helps prevent cellular oxidative stress via its role in NAD biosynthesis.</text>
</comment>
<dbReference type="eggNOG" id="KOG2511">
    <property type="taxonomic scope" value="Eukaryota"/>
</dbReference>
<dbReference type="InterPro" id="IPR007229">
    <property type="entry name" value="Nic_PRibTrfase-Fam"/>
</dbReference>
<dbReference type="Pfam" id="PF17767">
    <property type="entry name" value="NAPRTase_N"/>
    <property type="match status" value="1"/>
</dbReference>
<keyword evidence="4" id="KW-0597">Phosphoprotein</keyword>
<evidence type="ECO:0000256" key="1">
    <source>
        <dbReference type="ARBA" id="ARBA00004952"/>
    </source>
</evidence>
<keyword evidence="7 10" id="KW-0808">Transferase</keyword>
<dbReference type="Gene3D" id="3.20.140.10">
    <property type="entry name" value="nicotinate phosphoribosyltransferase"/>
    <property type="match status" value="2"/>
</dbReference>
<dbReference type="Proteomes" id="UP000198341">
    <property type="component" value="Chromosome 8"/>
</dbReference>
<dbReference type="PANTHER" id="PTHR11098">
    <property type="entry name" value="NICOTINATE PHOSPHORIBOSYLTRANSFERASE"/>
    <property type="match status" value="1"/>
</dbReference>
<dbReference type="EC" id="6.3.4.21" evidence="3 10"/>
<comment type="catalytic activity">
    <reaction evidence="9 10">
        <text>5-phospho-alpha-D-ribose 1-diphosphate + nicotinate + ATP + H2O = nicotinate beta-D-ribonucleotide + ADP + phosphate + diphosphate</text>
        <dbReference type="Rhea" id="RHEA:36163"/>
        <dbReference type="ChEBI" id="CHEBI:15377"/>
        <dbReference type="ChEBI" id="CHEBI:30616"/>
        <dbReference type="ChEBI" id="CHEBI:32544"/>
        <dbReference type="ChEBI" id="CHEBI:33019"/>
        <dbReference type="ChEBI" id="CHEBI:43474"/>
        <dbReference type="ChEBI" id="CHEBI:57502"/>
        <dbReference type="ChEBI" id="CHEBI:58017"/>
        <dbReference type="ChEBI" id="CHEBI:456216"/>
        <dbReference type="EC" id="6.3.4.21"/>
    </reaction>
</comment>
<feature type="region of interest" description="Disordered" evidence="11">
    <location>
        <begin position="1"/>
        <end position="20"/>
    </location>
</feature>
<evidence type="ECO:0000256" key="11">
    <source>
        <dbReference type="SAM" id="MobiDB-lite"/>
    </source>
</evidence>
<dbReference type="EMBL" id="FO082271">
    <property type="protein sequence ID" value="CCO17617.1"/>
    <property type="molecule type" value="Genomic_DNA"/>
</dbReference>
<evidence type="ECO:0000256" key="6">
    <source>
        <dbReference type="ARBA" id="ARBA00022642"/>
    </source>
</evidence>
<dbReference type="InterPro" id="IPR036068">
    <property type="entry name" value="Nicotinate_pribotase-like_C"/>
</dbReference>
<evidence type="ECO:0000256" key="9">
    <source>
        <dbReference type="ARBA" id="ARBA00048668"/>
    </source>
</evidence>
<evidence type="ECO:0000256" key="8">
    <source>
        <dbReference type="ARBA" id="ARBA00023426"/>
    </source>
</evidence>
<dbReference type="STRING" id="41875.K8EHI2"/>
<keyword evidence="6 10" id="KW-0662">Pyridine nucleotide biosynthesis</keyword>
<dbReference type="PANTHER" id="PTHR11098:SF1">
    <property type="entry name" value="NICOTINATE PHOSPHORIBOSYLTRANSFERASE"/>
    <property type="match status" value="1"/>
</dbReference>
<dbReference type="GO" id="GO:0005829">
    <property type="term" value="C:cytosol"/>
    <property type="evidence" value="ECO:0007669"/>
    <property type="project" value="TreeGrafter"/>
</dbReference>
<evidence type="ECO:0000256" key="4">
    <source>
        <dbReference type="ARBA" id="ARBA00022553"/>
    </source>
</evidence>
<dbReference type="SUPFAM" id="SSF54675">
    <property type="entry name" value="Nicotinate/Quinolinate PRTase N-terminal domain-like"/>
    <property type="match status" value="1"/>
</dbReference>
<comment type="pathway">
    <text evidence="1 10">Cofactor biosynthesis; NAD(+) biosynthesis; nicotinate D-ribonucleotide from nicotinate: step 1/1.</text>
</comment>
<reference evidence="14 15" key="1">
    <citation type="submission" date="2011-10" db="EMBL/GenBank/DDBJ databases">
        <authorList>
            <person name="Genoscope - CEA"/>
        </authorList>
    </citation>
    <scope>NUCLEOTIDE SEQUENCE [LARGE SCALE GENOMIC DNA]</scope>
    <source>
        <strain evidence="14 15">RCC 1105</strain>
    </source>
</reference>